<protein>
    <submittedName>
        <fullName evidence="2">Nucleoside-diphosphate-sugar epimerase</fullName>
    </submittedName>
</protein>
<dbReference type="SUPFAM" id="SSF51735">
    <property type="entry name" value="NAD(P)-binding Rossmann-fold domains"/>
    <property type="match status" value="1"/>
</dbReference>
<dbReference type="EMBL" id="FNAD01000007">
    <property type="protein sequence ID" value="SDD77555.1"/>
    <property type="molecule type" value="Genomic_DNA"/>
</dbReference>
<dbReference type="InterPro" id="IPR050177">
    <property type="entry name" value="Lipid_A_modif_metabolic_enz"/>
</dbReference>
<dbReference type="Proteomes" id="UP000198949">
    <property type="component" value="Unassembled WGS sequence"/>
</dbReference>
<dbReference type="PANTHER" id="PTHR43245">
    <property type="entry name" value="BIFUNCTIONAL POLYMYXIN RESISTANCE PROTEIN ARNA"/>
    <property type="match status" value="1"/>
</dbReference>
<dbReference type="STRING" id="58114.SAMN05216270_107174"/>
<evidence type="ECO:0000313" key="2">
    <source>
        <dbReference type="EMBL" id="SDD77555.1"/>
    </source>
</evidence>
<accession>A0A1G6XJM2</accession>
<keyword evidence="3" id="KW-1185">Reference proteome</keyword>
<gene>
    <name evidence="2" type="ORF">SAMN05216270_107174</name>
</gene>
<reference evidence="3" key="1">
    <citation type="submission" date="2016-10" db="EMBL/GenBank/DDBJ databases">
        <authorList>
            <person name="Varghese N."/>
            <person name="Submissions S."/>
        </authorList>
    </citation>
    <scope>NUCLEOTIDE SEQUENCE [LARGE SCALE GENOMIC DNA]</scope>
    <source>
        <strain evidence="3">CGMCC 4.3516</strain>
    </source>
</reference>
<dbReference type="InterPro" id="IPR036291">
    <property type="entry name" value="NAD(P)-bd_dom_sf"/>
</dbReference>
<feature type="domain" description="NAD-dependent epimerase/dehydratase" evidence="1">
    <location>
        <begin position="3"/>
        <end position="225"/>
    </location>
</feature>
<evidence type="ECO:0000313" key="3">
    <source>
        <dbReference type="Proteomes" id="UP000198949"/>
    </source>
</evidence>
<proteinExistence type="predicted"/>
<dbReference type="RefSeq" id="WP_091035520.1">
    <property type="nucleotide sequence ID" value="NZ_FNAD01000007.1"/>
</dbReference>
<dbReference type="Gene3D" id="3.40.50.720">
    <property type="entry name" value="NAD(P)-binding Rossmann-like Domain"/>
    <property type="match status" value="1"/>
</dbReference>
<dbReference type="InterPro" id="IPR001509">
    <property type="entry name" value="Epimerase_deHydtase"/>
</dbReference>
<dbReference type="OrthoDB" id="7941246at2"/>
<dbReference type="AlphaFoldDB" id="A0A1G6XJM2"/>
<organism evidence="2 3">
    <name type="scientific">Glycomyces harbinensis</name>
    <dbReference type="NCBI Taxonomy" id="58114"/>
    <lineage>
        <taxon>Bacteria</taxon>
        <taxon>Bacillati</taxon>
        <taxon>Actinomycetota</taxon>
        <taxon>Actinomycetes</taxon>
        <taxon>Glycomycetales</taxon>
        <taxon>Glycomycetaceae</taxon>
        <taxon>Glycomyces</taxon>
    </lineage>
</organism>
<sequence length="323" mass="34817">MKIIVIGGSGHIGTYLVPRLVRAGHEVVNISRGKRHAYAEAPEWAQVRQVTADREQEDADGVFGATVAALRPDAVVDLVCFTPESAVDLVERLRGETGHLLHCGSIWRYGSSLRAPIVEGEGTAPFGEYGIQKDRIAQILKEETAGGGLATTSLHPGHIVGPGWHPIGPLGNLDPEVWRTLSSGRTLRIPGIGAEHLNHVHADDVAQGFALAIEHRDAAAGEDFHVVAPTAMNVRGLATAASSWFGQEASLESVSWDEFRAGTTAEHADTSWAHLSRSQVCSIEKARTLLGYAPAYEPDAAILESLRWLIEHDRIDVEHSLVV</sequence>
<dbReference type="Pfam" id="PF01370">
    <property type="entry name" value="Epimerase"/>
    <property type="match status" value="1"/>
</dbReference>
<name>A0A1G6XJM2_9ACTN</name>
<evidence type="ECO:0000259" key="1">
    <source>
        <dbReference type="Pfam" id="PF01370"/>
    </source>
</evidence>